<feature type="transmembrane region" description="Helical" evidence="1">
    <location>
        <begin position="141"/>
        <end position="160"/>
    </location>
</feature>
<feature type="transmembrane region" description="Helical" evidence="1">
    <location>
        <begin position="17"/>
        <end position="38"/>
    </location>
</feature>
<dbReference type="Proteomes" id="UP001500683">
    <property type="component" value="Unassembled WGS sequence"/>
</dbReference>
<evidence type="ECO:0000313" key="3">
    <source>
        <dbReference type="Proteomes" id="UP001500683"/>
    </source>
</evidence>
<sequence length="184" mass="19757">MTTSTTDRPLVPPPARWAVWAAWAAPLGVLPSAVWRVGAGLGDGHSRMEAAYMLMLSCLSVGLAFLTVGLVRDWGETFPRWVPFAAGRPVPARAVTQIARVGGVLLVVITLYGGLNGIFGFVDEGPRLIEQEREYEKPEAWVTYLYLPAAAWGFLVLAVARDYARRMAARPGGALVRPVAGGPA</sequence>
<name>A0ABP7WD65_9ACTN</name>
<evidence type="ECO:0000256" key="1">
    <source>
        <dbReference type="SAM" id="Phobius"/>
    </source>
</evidence>
<keyword evidence="1" id="KW-0472">Membrane</keyword>
<comment type="caution">
    <text evidence="2">The sequence shown here is derived from an EMBL/GenBank/DDBJ whole genome shotgun (WGS) entry which is preliminary data.</text>
</comment>
<dbReference type="RefSeq" id="WP_344952591.1">
    <property type="nucleotide sequence ID" value="NZ_BAAAZG010000039.1"/>
</dbReference>
<gene>
    <name evidence="2" type="ORF">GCM10022214_52260</name>
</gene>
<accession>A0ABP7WD65</accession>
<keyword evidence="1" id="KW-0812">Transmembrane</keyword>
<feature type="transmembrane region" description="Helical" evidence="1">
    <location>
        <begin position="50"/>
        <end position="71"/>
    </location>
</feature>
<reference evidence="3" key="1">
    <citation type="journal article" date="2019" name="Int. J. Syst. Evol. Microbiol.">
        <title>The Global Catalogue of Microorganisms (GCM) 10K type strain sequencing project: providing services to taxonomists for standard genome sequencing and annotation.</title>
        <authorList>
            <consortium name="The Broad Institute Genomics Platform"/>
            <consortium name="The Broad Institute Genome Sequencing Center for Infectious Disease"/>
            <person name="Wu L."/>
            <person name="Ma J."/>
        </authorList>
    </citation>
    <scope>NUCLEOTIDE SEQUENCE [LARGE SCALE GENOMIC DNA]</scope>
    <source>
        <strain evidence="3">JCM 16702</strain>
    </source>
</reference>
<keyword evidence="1" id="KW-1133">Transmembrane helix</keyword>
<dbReference type="EMBL" id="BAAAZG010000039">
    <property type="protein sequence ID" value="GAA4085818.1"/>
    <property type="molecule type" value="Genomic_DNA"/>
</dbReference>
<organism evidence="2 3">
    <name type="scientific">Actinomadura miaoliensis</name>
    <dbReference type="NCBI Taxonomy" id="430685"/>
    <lineage>
        <taxon>Bacteria</taxon>
        <taxon>Bacillati</taxon>
        <taxon>Actinomycetota</taxon>
        <taxon>Actinomycetes</taxon>
        <taxon>Streptosporangiales</taxon>
        <taxon>Thermomonosporaceae</taxon>
        <taxon>Actinomadura</taxon>
    </lineage>
</organism>
<keyword evidence="3" id="KW-1185">Reference proteome</keyword>
<proteinExistence type="predicted"/>
<evidence type="ECO:0000313" key="2">
    <source>
        <dbReference type="EMBL" id="GAA4085818.1"/>
    </source>
</evidence>
<protein>
    <submittedName>
        <fullName evidence="2">Uncharacterized protein</fullName>
    </submittedName>
</protein>
<feature type="transmembrane region" description="Helical" evidence="1">
    <location>
        <begin position="98"/>
        <end position="121"/>
    </location>
</feature>